<dbReference type="Proteomes" id="UP000076962">
    <property type="component" value="Unassembled WGS sequence"/>
</dbReference>
<evidence type="ECO:0000256" key="4">
    <source>
        <dbReference type="ARBA" id="ARBA00022475"/>
    </source>
</evidence>
<keyword evidence="8" id="KW-0249">Electron transport</keyword>
<gene>
    <name evidence="13" type="ORF">THIOM_002362</name>
</gene>
<dbReference type="EMBL" id="LUTY01001337">
    <property type="protein sequence ID" value="OAD21861.1"/>
    <property type="molecule type" value="Genomic_DNA"/>
</dbReference>
<evidence type="ECO:0000256" key="5">
    <source>
        <dbReference type="ARBA" id="ARBA00022617"/>
    </source>
</evidence>
<evidence type="ECO:0000256" key="3">
    <source>
        <dbReference type="ARBA" id="ARBA00022448"/>
    </source>
</evidence>
<evidence type="ECO:0000256" key="11">
    <source>
        <dbReference type="ARBA" id="ARBA00023136"/>
    </source>
</evidence>
<evidence type="ECO:0000313" key="14">
    <source>
        <dbReference type="Proteomes" id="UP000076962"/>
    </source>
</evidence>
<dbReference type="AlphaFoldDB" id="A0A176S1B7"/>
<dbReference type="GO" id="GO:0005886">
    <property type="term" value="C:plasma membrane"/>
    <property type="evidence" value="ECO:0007669"/>
    <property type="project" value="UniProtKB-SubCell"/>
</dbReference>
<dbReference type="GO" id="GO:0046872">
    <property type="term" value="F:metal ion binding"/>
    <property type="evidence" value="ECO:0007669"/>
    <property type="project" value="UniProtKB-KW"/>
</dbReference>
<feature type="transmembrane region" description="Helical" evidence="12">
    <location>
        <begin position="99"/>
        <end position="127"/>
    </location>
</feature>
<dbReference type="EC" id="1.10.3.-" evidence="13"/>
<reference evidence="13 14" key="1">
    <citation type="submission" date="2016-05" db="EMBL/GenBank/DDBJ databases">
        <title>Single-cell genome of chain-forming Candidatus Thiomargarita nelsonii and comparison to other large sulfur-oxidizing bacteria.</title>
        <authorList>
            <person name="Winkel M."/>
            <person name="Salman V."/>
            <person name="Woyke T."/>
            <person name="Schulz-Vogt H."/>
            <person name="Richter M."/>
            <person name="Flood B."/>
            <person name="Bailey J."/>
            <person name="Amann R."/>
            <person name="Mussmann M."/>
        </authorList>
    </citation>
    <scope>NUCLEOTIDE SEQUENCE [LARGE SCALE GENOMIC DNA]</scope>
    <source>
        <strain evidence="13 14">THI036</strain>
    </source>
</reference>
<organism evidence="13 14">
    <name type="scientific">Candidatus Thiomargarita nelsonii</name>
    <dbReference type="NCBI Taxonomy" id="1003181"/>
    <lineage>
        <taxon>Bacteria</taxon>
        <taxon>Pseudomonadati</taxon>
        <taxon>Pseudomonadota</taxon>
        <taxon>Gammaproteobacteria</taxon>
        <taxon>Thiotrichales</taxon>
        <taxon>Thiotrichaceae</taxon>
        <taxon>Thiomargarita</taxon>
    </lineage>
</organism>
<keyword evidence="3" id="KW-0813">Transport</keyword>
<comment type="similarity">
    <text evidence="2">Belongs to the cytochrome ubiquinol oxidase subunit 1 family.</text>
</comment>
<dbReference type="Pfam" id="PF01654">
    <property type="entry name" value="Cyt_bd_oxida_I"/>
    <property type="match status" value="1"/>
</dbReference>
<evidence type="ECO:0000256" key="8">
    <source>
        <dbReference type="ARBA" id="ARBA00022982"/>
    </source>
</evidence>
<accession>A0A176S1B7</accession>
<dbReference type="InterPro" id="IPR002585">
    <property type="entry name" value="Cyt-d_ubiquinol_oxidase_su_1"/>
</dbReference>
<dbReference type="GO" id="GO:0019646">
    <property type="term" value="P:aerobic electron transport chain"/>
    <property type="evidence" value="ECO:0007669"/>
    <property type="project" value="InterPro"/>
</dbReference>
<evidence type="ECO:0000256" key="6">
    <source>
        <dbReference type="ARBA" id="ARBA00022692"/>
    </source>
</evidence>
<keyword evidence="4" id="KW-1003">Cell membrane</keyword>
<sequence length="191" mass="21272">MQQKLTVKWVGIFALFAIVGLSSNPPMNLLPQVAAAELAMDSESIVERIQPIGRVRLAGEPEPEISVSNLPQSEEKALIPAPQVKRSEYPNMGFSSRSFVWIIAQLHLFFAAFVLAVPLFVLVIELIGHKTGDQRYDDMAHEFMKISMTAYSITALFGGTLAFALFLLYPQLMAYLMRVFNAQTLVYAALF</sequence>
<evidence type="ECO:0000256" key="7">
    <source>
        <dbReference type="ARBA" id="ARBA00022723"/>
    </source>
</evidence>
<dbReference type="GO" id="GO:0009055">
    <property type="term" value="F:electron transfer activity"/>
    <property type="evidence" value="ECO:0007669"/>
    <property type="project" value="InterPro"/>
</dbReference>
<keyword evidence="14" id="KW-1185">Reference proteome</keyword>
<keyword evidence="13" id="KW-0560">Oxidoreductase</keyword>
<comment type="caution">
    <text evidence="13">The sequence shown here is derived from an EMBL/GenBank/DDBJ whole genome shotgun (WGS) entry which is preliminary data.</text>
</comment>
<evidence type="ECO:0000256" key="1">
    <source>
        <dbReference type="ARBA" id="ARBA00004651"/>
    </source>
</evidence>
<proteinExistence type="inferred from homology"/>
<dbReference type="GO" id="GO:0016491">
    <property type="term" value="F:oxidoreductase activity"/>
    <property type="evidence" value="ECO:0007669"/>
    <property type="project" value="UniProtKB-KW"/>
</dbReference>
<keyword evidence="7" id="KW-0479">Metal-binding</keyword>
<evidence type="ECO:0000313" key="13">
    <source>
        <dbReference type="EMBL" id="OAD21861.1"/>
    </source>
</evidence>
<protein>
    <submittedName>
        <fullName evidence="13">Cytochrome bd ubiquinol oxidase, subunit I</fullName>
        <ecNumber evidence="13">1.10.3.-</ecNumber>
    </submittedName>
</protein>
<evidence type="ECO:0000256" key="9">
    <source>
        <dbReference type="ARBA" id="ARBA00022989"/>
    </source>
</evidence>
<keyword evidence="6 12" id="KW-0812">Transmembrane</keyword>
<evidence type="ECO:0000256" key="12">
    <source>
        <dbReference type="SAM" id="Phobius"/>
    </source>
</evidence>
<dbReference type="GO" id="GO:0070069">
    <property type="term" value="C:cytochrome complex"/>
    <property type="evidence" value="ECO:0007669"/>
    <property type="project" value="InterPro"/>
</dbReference>
<name>A0A176S1B7_9GAMM</name>
<keyword evidence="10" id="KW-0408">Iron</keyword>
<keyword evidence="9 12" id="KW-1133">Transmembrane helix</keyword>
<keyword evidence="5" id="KW-0349">Heme</keyword>
<evidence type="ECO:0000256" key="10">
    <source>
        <dbReference type="ARBA" id="ARBA00023004"/>
    </source>
</evidence>
<keyword evidence="11 12" id="KW-0472">Membrane</keyword>
<feature type="transmembrane region" description="Helical" evidence="12">
    <location>
        <begin position="148"/>
        <end position="169"/>
    </location>
</feature>
<comment type="subcellular location">
    <subcellularLocation>
        <location evidence="1">Cell membrane</location>
        <topology evidence="1">Multi-pass membrane protein</topology>
    </subcellularLocation>
</comment>
<evidence type="ECO:0000256" key="2">
    <source>
        <dbReference type="ARBA" id="ARBA00009819"/>
    </source>
</evidence>
<feature type="non-terminal residue" evidence="13">
    <location>
        <position position="191"/>
    </location>
</feature>